<dbReference type="GO" id="GO:0009052">
    <property type="term" value="P:pentose-phosphate shunt, non-oxidative branch"/>
    <property type="evidence" value="ECO:0007669"/>
    <property type="project" value="TreeGrafter"/>
</dbReference>
<comment type="similarity">
    <text evidence="1">Belongs to the LacAB/RpiB family.</text>
</comment>
<dbReference type="NCBIfam" id="TIGR00689">
    <property type="entry name" value="rpiB_lacA_lacB"/>
    <property type="match status" value="1"/>
</dbReference>
<feature type="region of interest" description="Disordered" evidence="2">
    <location>
        <begin position="131"/>
        <end position="155"/>
    </location>
</feature>
<gene>
    <name evidence="3" type="ORF">UX79_C0024G0002</name>
</gene>
<dbReference type="NCBIfam" id="NF004051">
    <property type="entry name" value="PRK05571.1"/>
    <property type="match status" value="1"/>
</dbReference>
<evidence type="ECO:0000256" key="2">
    <source>
        <dbReference type="SAM" id="MobiDB-lite"/>
    </source>
</evidence>
<evidence type="ECO:0000313" key="3">
    <source>
        <dbReference type="EMBL" id="KKU57053.1"/>
    </source>
</evidence>
<dbReference type="Pfam" id="PF02502">
    <property type="entry name" value="LacAB_rpiB"/>
    <property type="match status" value="1"/>
</dbReference>
<dbReference type="PANTHER" id="PTHR30345">
    <property type="entry name" value="RIBOSE-5-PHOSPHATE ISOMERASE B"/>
    <property type="match status" value="1"/>
</dbReference>
<dbReference type="Proteomes" id="UP000034684">
    <property type="component" value="Unassembled WGS sequence"/>
</dbReference>
<evidence type="ECO:0000256" key="1">
    <source>
        <dbReference type="ARBA" id="ARBA00008754"/>
    </source>
</evidence>
<evidence type="ECO:0000313" key="4">
    <source>
        <dbReference type="Proteomes" id="UP000034684"/>
    </source>
</evidence>
<dbReference type="SUPFAM" id="SSF89623">
    <property type="entry name" value="Ribose/Galactose isomerase RpiB/AlsB"/>
    <property type="match status" value="1"/>
</dbReference>
<dbReference type="PANTHER" id="PTHR30345:SF0">
    <property type="entry name" value="DNA DAMAGE-REPAIR_TOLERATION PROTEIN DRT102"/>
    <property type="match status" value="1"/>
</dbReference>
<dbReference type="AlphaFoldDB" id="A0A0G1TSA2"/>
<dbReference type="GO" id="GO:0004751">
    <property type="term" value="F:ribose-5-phosphate isomerase activity"/>
    <property type="evidence" value="ECO:0007669"/>
    <property type="project" value="TreeGrafter"/>
</dbReference>
<dbReference type="PIRSF" id="PIRSF005384">
    <property type="entry name" value="RpiB_LacA_B"/>
    <property type="match status" value="1"/>
</dbReference>
<organism evidence="3 4">
    <name type="scientific">candidate division WWE3 bacterium GW2011_GWB1_47_11</name>
    <dbReference type="NCBI Taxonomy" id="1619117"/>
    <lineage>
        <taxon>Bacteria</taxon>
        <taxon>Katanobacteria</taxon>
    </lineage>
</organism>
<dbReference type="GO" id="GO:0019316">
    <property type="term" value="P:D-allose catabolic process"/>
    <property type="evidence" value="ECO:0007669"/>
    <property type="project" value="TreeGrafter"/>
</dbReference>
<dbReference type="EMBL" id="LCNN01000024">
    <property type="protein sequence ID" value="KKU57053.1"/>
    <property type="molecule type" value="Genomic_DNA"/>
</dbReference>
<accession>A0A0G1TSA2</accession>
<evidence type="ECO:0008006" key="5">
    <source>
        <dbReference type="Google" id="ProtNLM"/>
    </source>
</evidence>
<dbReference type="InterPro" id="IPR036569">
    <property type="entry name" value="RpiB_LacA_LacB_sf"/>
</dbReference>
<reference evidence="3 4" key="1">
    <citation type="journal article" date="2015" name="Nature">
        <title>rRNA introns, odd ribosomes, and small enigmatic genomes across a large radiation of phyla.</title>
        <authorList>
            <person name="Brown C.T."/>
            <person name="Hug L.A."/>
            <person name="Thomas B.C."/>
            <person name="Sharon I."/>
            <person name="Castelle C.J."/>
            <person name="Singh A."/>
            <person name="Wilkins M.J."/>
            <person name="Williams K.H."/>
            <person name="Banfield J.F."/>
        </authorList>
    </citation>
    <scope>NUCLEOTIDE SEQUENCE [LARGE SCALE GENOMIC DNA]</scope>
</reference>
<sequence>MLYLAADHAGFELKNKIKKHLEESGIEVVDVGPFVFDPTDDYPDYVIPAMNRLRDDNAGGAILICRNGVGVSMLANKFDGVRAALSWSAAHAASSRTDDNTNVLTLPADYITEDVAKDVVGAWLSTDFSNEERHKRRLQKGTSLPRVGPAGGSSL</sequence>
<proteinExistence type="inferred from homology"/>
<protein>
    <recommendedName>
        <fullName evidence="5">Ribose-5-phosphate isomerase</fullName>
    </recommendedName>
</protein>
<name>A0A0G1TSA2_UNCKA</name>
<comment type="caution">
    <text evidence="3">The sequence shown here is derived from an EMBL/GenBank/DDBJ whole genome shotgun (WGS) entry which is preliminary data.</text>
</comment>
<dbReference type="InterPro" id="IPR003500">
    <property type="entry name" value="RpiB_LacA_LacB"/>
</dbReference>
<dbReference type="Gene3D" id="3.40.1400.10">
    <property type="entry name" value="Sugar-phosphate isomerase, RpiB/LacA/LacB"/>
    <property type="match status" value="1"/>
</dbReference>